<evidence type="ECO:0000313" key="8">
    <source>
        <dbReference type="EMBL" id="ODQ48668.1"/>
    </source>
</evidence>
<evidence type="ECO:0000256" key="2">
    <source>
        <dbReference type="ARBA" id="ARBA00004173"/>
    </source>
</evidence>
<organism evidence="8 9">
    <name type="scientific">Pichia membranifaciens NRRL Y-2026</name>
    <dbReference type="NCBI Taxonomy" id="763406"/>
    <lineage>
        <taxon>Eukaryota</taxon>
        <taxon>Fungi</taxon>
        <taxon>Dikarya</taxon>
        <taxon>Ascomycota</taxon>
        <taxon>Saccharomycotina</taxon>
        <taxon>Pichiomycetes</taxon>
        <taxon>Pichiales</taxon>
        <taxon>Pichiaceae</taxon>
        <taxon>Pichia</taxon>
    </lineage>
</organism>
<evidence type="ECO:0000313" key="9">
    <source>
        <dbReference type="Proteomes" id="UP000094455"/>
    </source>
</evidence>
<reference evidence="8 9" key="1">
    <citation type="journal article" date="2016" name="Proc. Natl. Acad. Sci. U.S.A.">
        <title>Comparative genomics of biotechnologically important yeasts.</title>
        <authorList>
            <person name="Riley R."/>
            <person name="Haridas S."/>
            <person name="Wolfe K.H."/>
            <person name="Lopes M.R."/>
            <person name="Hittinger C.T."/>
            <person name="Goeker M."/>
            <person name="Salamov A.A."/>
            <person name="Wisecaver J.H."/>
            <person name="Long T.M."/>
            <person name="Calvey C.H."/>
            <person name="Aerts A.L."/>
            <person name="Barry K.W."/>
            <person name="Choi C."/>
            <person name="Clum A."/>
            <person name="Coughlan A.Y."/>
            <person name="Deshpande S."/>
            <person name="Douglass A.P."/>
            <person name="Hanson S.J."/>
            <person name="Klenk H.-P."/>
            <person name="LaButti K.M."/>
            <person name="Lapidus A."/>
            <person name="Lindquist E.A."/>
            <person name="Lipzen A.M."/>
            <person name="Meier-Kolthoff J.P."/>
            <person name="Ohm R.A."/>
            <person name="Otillar R.P."/>
            <person name="Pangilinan J.L."/>
            <person name="Peng Y."/>
            <person name="Rokas A."/>
            <person name="Rosa C.A."/>
            <person name="Scheuner C."/>
            <person name="Sibirny A.A."/>
            <person name="Slot J.C."/>
            <person name="Stielow J.B."/>
            <person name="Sun H."/>
            <person name="Kurtzman C.P."/>
            <person name="Blackwell M."/>
            <person name="Grigoriev I.V."/>
            <person name="Jeffries T.W."/>
        </authorList>
    </citation>
    <scope>NUCLEOTIDE SEQUENCE [LARGE SCALE GENOMIC DNA]</scope>
    <source>
        <strain evidence="8 9">NRRL Y-2026</strain>
    </source>
</reference>
<comment type="subunit">
    <text evidence="4">Binds to the 5'UTR of the OLI1 mRNA.</text>
</comment>
<evidence type="ECO:0000256" key="4">
    <source>
        <dbReference type="ARBA" id="ARBA00011657"/>
    </source>
</evidence>
<protein>
    <recommendedName>
        <fullName evidence="5">ATPase expression protein 2, mitochondrial</fullName>
    </recommendedName>
</protein>
<accession>A0A1E3NSL8</accession>
<evidence type="ECO:0000256" key="5">
    <source>
        <dbReference type="ARBA" id="ARBA00019258"/>
    </source>
</evidence>
<evidence type="ECO:0000256" key="3">
    <source>
        <dbReference type="ARBA" id="ARBA00009790"/>
    </source>
</evidence>
<dbReference type="InterPro" id="IPR024319">
    <property type="entry name" value="ATPase_expression_mit"/>
</dbReference>
<comment type="subcellular location">
    <subcellularLocation>
        <location evidence="2">Mitochondrion</location>
    </subcellularLocation>
</comment>
<evidence type="ECO:0000256" key="7">
    <source>
        <dbReference type="ARBA" id="ARBA00023128"/>
    </source>
</evidence>
<dbReference type="RefSeq" id="XP_019019781.1">
    <property type="nucleotide sequence ID" value="XM_019160268.1"/>
</dbReference>
<gene>
    <name evidence="8" type="ORF">PICMEDRAFT_14202</name>
</gene>
<dbReference type="GeneID" id="30176955"/>
<dbReference type="Pfam" id="PF12921">
    <property type="entry name" value="ATP13"/>
    <property type="match status" value="1"/>
</dbReference>
<keyword evidence="7" id="KW-0496">Mitochondrion</keyword>
<proteinExistence type="inferred from homology"/>
<name>A0A1E3NSL8_9ASCO</name>
<keyword evidence="9" id="KW-1185">Reference proteome</keyword>
<dbReference type="Proteomes" id="UP000094455">
    <property type="component" value="Unassembled WGS sequence"/>
</dbReference>
<dbReference type="OrthoDB" id="3996428at2759"/>
<dbReference type="EMBL" id="KV454001">
    <property type="protein sequence ID" value="ODQ48668.1"/>
    <property type="molecule type" value="Genomic_DNA"/>
</dbReference>
<evidence type="ECO:0000256" key="1">
    <source>
        <dbReference type="ARBA" id="ARBA00002412"/>
    </source>
</evidence>
<comment type="similarity">
    <text evidence="3">Belongs to the AEP2 family.</text>
</comment>
<evidence type="ECO:0000256" key="6">
    <source>
        <dbReference type="ARBA" id="ARBA00022946"/>
    </source>
</evidence>
<dbReference type="AlphaFoldDB" id="A0A1E3NSL8"/>
<comment type="function">
    <text evidence="1">Required for translation of the mitochondrial OLI1 transcript coding for the mitochondrial ATP synthase subunit 9.</text>
</comment>
<sequence>MLKSSSNVYTSTRRISFFVPSTRLNEFNKRQLQNNASLETFVKNYEEIQQYSAKFETSQHAAKLNSMEQASEFKFKPNVDVLADALNSINFKFLHDTNEKTAVSTLPDNTKNENFLPKIHFLLYDTDIRNLYNLLKCNVNKITSFEGNLSSYEISLIIKRLLYYNDSIGQRLKFVTKNKHYLDEEVDHYVKKLNSFSRAVYQSTKSIFNALSKIELSLYDYENIILFHYQRNYLNKAIELISEVEKKASEHPEQYQLTNTLWAIKMDILSQTNTNFWKIYGETIYKLNSSNKINFKYTYPHHGHNFQTLVKRYEAEKEKNFLPDSTSVLEVMIKGMGKHGDLTALDSFIESNWGIKNDRNGDKGVYFLEHFNIKKRMNGLLWPNENILISILLAYGKNGDLATALEINNLILDKYNCTNFLDASNTINYWILALRCSGLYGDALEKQLLKDVPQNELSDASGTSLLEIKYRLFDSVWQMSEKYVNHFNRDMIKLKIKYASSHELLRGLPKVHCNMTEITYNKMSLNLKVNEAALNSYVRECCLELARRGRFLDASQLIEKFVSSEQIVNELKEMLVEMQEAYARKRVKHDERKRQIIDDDDDFELW</sequence>
<dbReference type="GO" id="GO:0005739">
    <property type="term" value="C:mitochondrion"/>
    <property type="evidence" value="ECO:0007669"/>
    <property type="project" value="UniProtKB-SubCell"/>
</dbReference>
<keyword evidence="6" id="KW-0809">Transit peptide</keyword>